<feature type="signal peptide" evidence="2">
    <location>
        <begin position="1"/>
        <end position="20"/>
    </location>
</feature>
<proteinExistence type="predicted"/>
<name>A0ABW1XHQ5_9ALTE</name>
<evidence type="ECO:0000256" key="2">
    <source>
        <dbReference type="SAM" id="SignalP"/>
    </source>
</evidence>
<accession>A0ABW1XHQ5</accession>
<dbReference type="RefSeq" id="WP_131259148.1">
    <property type="nucleotide sequence ID" value="NZ_JBHSUS010000001.1"/>
</dbReference>
<comment type="caution">
    <text evidence="3">The sequence shown here is derived from an EMBL/GenBank/DDBJ whole genome shotgun (WGS) entry which is preliminary data.</text>
</comment>
<keyword evidence="4" id="KW-1185">Reference proteome</keyword>
<dbReference type="EMBL" id="JBHSUS010000001">
    <property type="protein sequence ID" value="MFC6439046.1"/>
    <property type="molecule type" value="Genomic_DNA"/>
</dbReference>
<feature type="chain" id="PRO_5047147193" description="Adhesin domain-containing protein" evidence="2">
    <location>
        <begin position="21"/>
        <end position="276"/>
    </location>
</feature>
<evidence type="ECO:0000313" key="3">
    <source>
        <dbReference type="EMBL" id="MFC6439046.1"/>
    </source>
</evidence>
<dbReference type="Proteomes" id="UP001596364">
    <property type="component" value="Unassembled WGS sequence"/>
</dbReference>
<evidence type="ECO:0000256" key="1">
    <source>
        <dbReference type="SAM" id="MobiDB-lite"/>
    </source>
</evidence>
<protein>
    <recommendedName>
        <fullName evidence="5">Adhesin domain-containing protein</fullName>
    </recommendedName>
</protein>
<gene>
    <name evidence="3" type="ORF">ACFP85_02620</name>
</gene>
<feature type="region of interest" description="Disordered" evidence="1">
    <location>
        <begin position="64"/>
        <end position="87"/>
    </location>
</feature>
<evidence type="ECO:0000313" key="4">
    <source>
        <dbReference type="Proteomes" id="UP001596364"/>
    </source>
</evidence>
<keyword evidence="2" id="KW-0732">Signal</keyword>
<feature type="compositionally biased region" description="Basic and acidic residues" evidence="1">
    <location>
        <begin position="64"/>
        <end position="84"/>
    </location>
</feature>
<sequence>MQFRLISTLAALMLALSATAQTSEREYILELTSPDKPVQLEVSVYFGEINIVGFDGKQVEVSVRKTERENPDDNRRKAKADAHTPSRSVAGLTPVAISSSVVAIEEHNNHVEVSAEYSNEYVAVDIRVPRNSSVESQLRSGGSLKVSGINGSLELESWKSPIEALDVSGPIVAETHSEDIVVRFSSLDQANPTSLASHSGNIDISLSQNIKAQVVVQSFRGQLYSGVKAPFTRTDRVEKTEEQEIIIGGHMSAAVNGGGQQISLNTYSGDIYVRQH</sequence>
<organism evidence="3 4">
    <name type="scientific">Pseudobowmanella zhangzhouensis</name>
    <dbReference type="NCBI Taxonomy" id="1537679"/>
    <lineage>
        <taxon>Bacteria</taxon>
        <taxon>Pseudomonadati</taxon>
        <taxon>Pseudomonadota</taxon>
        <taxon>Gammaproteobacteria</taxon>
        <taxon>Alteromonadales</taxon>
        <taxon>Alteromonadaceae</taxon>
    </lineage>
</organism>
<reference evidence="4" key="1">
    <citation type="journal article" date="2019" name="Int. J. Syst. Evol. Microbiol.">
        <title>The Global Catalogue of Microorganisms (GCM) 10K type strain sequencing project: providing services to taxonomists for standard genome sequencing and annotation.</title>
        <authorList>
            <consortium name="The Broad Institute Genomics Platform"/>
            <consortium name="The Broad Institute Genome Sequencing Center for Infectious Disease"/>
            <person name="Wu L."/>
            <person name="Ma J."/>
        </authorList>
    </citation>
    <scope>NUCLEOTIDE SEQUENCE [LARGE SCALE GENOMIC DNA]</scope>
    <source>
        <strain evidence="4">CGMCC 1.16031</strain>
    </source>
</reference>
<evidence type="ECO:0008006" key="5">
    <source>
        <dbReference type="Google" id="ProtNLM"/>
    </source>
</evidence>